<protein>
    <recommendedName>
        <fullName evidence="8 10">Xylulose kinase</fullName>
        <shortName evidence="8 10">Xylulokinase</shortName>
        <ecNumber evidence="8 10">2.7.1.17</ecNumber>
    </recommendedName>
</protein>
<evidence type="ECO:0000256" key="4">
    <source>
        <dbReference type="ARBA" id="ARBA00022741"/>
    </source>
</evidence>
<dbReference type="GO" id="GO:0005524">
    <property type="term" value="F:ATP binding"/>
    <property type="evidence" value="ECO:0007669"/>
    <property type="project" value="UniProtKB-UniRule"/>
</dbReference>
<dbReference type="GO" id="GO:0005998">
    <property type="term" value="P:xylulose catabolic process"/>
    <property type="evidence" value="ECO:0007669"/>
    <property type="project" value="UniProtKB-UniRule"/>
</dbReference>
<evidence type="ECO:0000313" key="14">
    <source>
        <dbReference type="Proteomes" id="UP000004470"/>
    </source>
</evidence>
<evidence type="ECO:0000256" key="7">
    <source>
        <dbReference type="ARBA" id="ARBA00023277"/>
    </source>
</evidence>
<feature type="domain" description="Carbohydrate kinase FGGY C-terminal" evidence="12">
    <location>
        <begin position="260"/>
        <end position="444"/>
    </location>
</feature>
<evidence type="ECO:0000256" key="1">
    <source>
        <dbReference type="ARBA" id="ARBA00009156"/>
    </source>
</evidence>
<keyword evidence="3 8" id="KW-0808">Transferase</keyword>
<dbReference type="EC" id="2.7.1.17" evidence="8 10"/>
<evidence type="ECO:0000256" key="5">
    <source>
        <dbReference type="ARBA" id="ARBA00022777"/>
    </source>
</evidence>
<dbReference type="PROSITE" id="PS00933">
    <property type="entry name" value="FGGY_KINASES_1"/>
    <property type="match status" value="1"/>
</dbReference>
<dbReference type="SUPFAM" id="SSF53067">
    <property type="entry name" value="Actin-like ATPase domain"/>
    <property type="match status" value="2"/>
</dbReference>
<dbReference type="PANTHER" id="PTHR43095">
    <property type="entry name" value="SUGAR KINASE"/>
    <property type="match status" value="1"/>
</dbReference>
<evidence type="ECO:0000259" key="12">
    <source>
        <dbReference type="Pfam" id="PF02782"/>
    </source>
</evidence>
<comment type="catalytic activity">
    <reaction evidence="8 10">
        <text>D-xylulose + ATP = D-xylulose 5-phosphate + ADP + H(+)</text>
        <dbReference type="Rhea" id="RHEA:10964"/>
        <dbReference type="ChEBI" id="CHEBI:15378"/>
        <dbReference type="ChEBI" id="CHEBI:17140"/>
        <dbReference type="ChEBI" id="CHEBI:30616"/>
        <dbReference type="ChEBI" id="CHEBI:57737"/>
        <dbReference type="ChEBI" id="CHEBI:456216"/>
        <dbReference type="EC" id="2.7.1.17"/>
    </reaction>
</comment>
<dbReference type="InterPro" id="IPR018483">
    <property type="entry name" value="Carb_kinase_FGGY_CS"/>
</dbReference>
<comment type="function">
    <text evidence="8">Catalyzes the phosphorylation of D-xylulose to D-xylulose 5-phosphate.</text>
</comment>
<feature type="binding site" evidence="8">
    <location>
        <begin position="84"/>
        <end position="85"/>
    </location>
    <ligand>
        <name>substrate</name>
    </ligand>
</feature>
<keyword evidence="7 8" id="KW-0119">Carbohydrate metabolism</keyword>
<dbReference type="EMBL" id="AEEG01000007">
    <property type="protein sequence ID" value="EFL95157.1"/>
    <property type="molecule type" value="Genomic_DNA"/>
</dbReference>
<proteinExistence type="inferred from homology"/>
<evidence type="ECO:0000313" key="13">
    <source>
        <dbReference type="EMBL" id="EFL95157.1"/>
    </source>
</evidence>
<dbReference type="Gene3D" id="3.30.420.40">
    <property type="match status" value="2"/>
</dbReference>
<dbReference type="GO" id="GO:0042732">
    <property type="term" value="P:D-xylose metabolic process"/>
    <property type="evidence" value="ECO:0007669"/>
    <property type="project" value="UniProtKB-KW"/>
</dbReference>
<evidence type="ECO:0000256" key="8">
    <source>
        <dbReference type="HAMAP-Rule" id="MF_02220"/>
    </source>
</evidence>
<dbReference type="HOGENOM" id="CLU_009281_3_0_9"/>
<sequence>MKEMAYVLGIDLGTSAVKVTAVNRAGQIVAQSSQEYAISNPQAGYSEQNPEDWVQKTTLAIQNLAAVEHLDLSKVEGISYSGQMHGLVLMDKNYRVLRPAILWNDTRTTAQCEEITGKLRGDFLKITRNRPLEGFTLPKILWVKENEPEIFAQTEVFLLPKDYVRFRMTGKIGMEYSDAAGTVWLDEIHKTWSKEIADKLALPLEICPPLLESTAVVGNITVAYSAISGLPAETKVIAGAADNAAGAIGAGIISEDKILSSIGTSGVVLAYEKDRKTDYAGRLHFFNHAIPDSYYSMGVTLAAGYSLSWFKQTFAGQQKFTDLVEDAKKSPIGAKGLLFTPYIVGERTPYADAQIRGSFIGMDSRQQLHDFTRAVIEGITFSFRDLLSIYRSEGKHFVTAVATGGGAKSALWMQIQADVFNMNVVSLENEQGPGLGAAMLAAVGVGWFKDLAECSETFVKYGKVYRPKANNVAKYDRIYRIYQQAYSATRPMTGDLLKLDN</sequence>
<accession>E0NHE6</accession>
<keyword evidence="4 8" id="KW-0547">Nucleotide-binding</keyword>
<keyword evidence="5 8" id="KW-0418">Kinase</keyword>
<dbReference type="GO" id="GO:0004856">
    <property type="term" value="F:D-xylulokinase activity"/>
    <property type="evidence" value="ECO:0007669"/>
    <property type="project" value="UniProtKB-UniRule"/>
</dbReference>
<dbReference type="PIRSF" id="PIRSF000538">
    <property type="entry name" value="GlpK"/>
    <property type="match status" value="1"/>
</dbReference>
<dbReference type="InterPro" id="IPR018485">
    <property type="entry name" value="FGGY_C"/>
</dbReference>
<keyword evidence="6 8" id="KW-0067">ATP-binding</keyword>
<dbReference type="InterPro" id="IPR006000">
    <property type="entry name" value="Xylulokinase"/>
</dbReference>
<dbReference type="AlphaFoldDB" id="E0NHE6"/>
<evidence type="ECO:0000256" key="10">
    <source>
        <dbReference type="RuleBase" id="RU364073"/>
    </source>
</evidence>
<evidence type="ECO:0000256" key="9">
    <source>
        <dbReference type="RuleBase" id="RU003733"/>
    </source>
</evidence>
<dbReference type="InterPro" id="IPR050406">
    <property type="entry name" value="FGGY_Carb_Kinase"/>
</dbReference>
<dbReference type="Proteomes" id="UP000004470">
    <property type="component" value="Unassembled WGS sequence"/>
</dbReference>
<dbReference type="Pfam" id="PF02782">
    <property type="entry name" value="FGGY_C"/>
    <property type="match status" value="1"/>
</dbReference>
<dbReference type="CDD" id="cd07808">
    <property type="entry name" value="ASKHA_NBD_FGGY_EcXK-like"/>
    <property type="match status" value="1"/>
</dbReference>
<keyword evidence="14" id="KW-1185">Reference proteome</keyword>
<evidence type="ECO:0000256" key="6">
    <source>
        <dbReference type="ARBA" id="ARBA00022840"/>
    </source>
</evidence>
<reference evidence="13" key="1">
    <citation type="submission" date="2010-07" db="EMBL/GenBank/DDBJ databases">
        <authorList>
            <person name="Muzny D."/>
            <person name="Qin X."/>
            <person name="Deng J."/>
            <person name="Jiang H."/>
            <person name="Liu Y."/>
            <person name="Qu J."/>
            <person name="Song X.-Z."/>
            <person name="Zhang L."/>
            <person name="Thornton R."/>
            <person name="Coyle M."/>
            <person name="Francisco L."/>
            <person name="Jackson L."/>
            <person name="Javaid M."/>
            <person name="Korchina V."/>
            <person name="Kovar C."/>
            <person name="Mata R."/>
            <person name="Mathew T."/>
            <person name="Ngo R."/>
            <person name="Nguyen L."/>
            <person name="Nguyen N."/>
            <person name="Okwuonu G."/>
            <person name="Ongeri F."/>
            <person name="Pham C."/>
            <person name="Simmons D."/>
            <person name="Wilczek-Boney K."/>
            <person name="Hale W."/>
            <person name="Jakkamsetti A."/>
            <person name="Pham P."/>
            <person name="Ruth R."/>
            <person name="San Lucas F."/>
            <person name="Warren J."/>
            <person name="Zhang J."/>
            <person name="Zhao Z."/>
            <person name="Zhou C."/>
            <person name="Zhu D."/>
            <person name="Lee S."/>
            <person name="Bess C."/>
            <person name="Blankenburg K."/>
            <person name="Forbes L."/>
            <person name="Fu Q."/>
            <person name="Gubbala S."/>
            <person name="Hirani K."/>
            <person name="Jayaseelan J.C."/>
            <person name="Lara F."/>
            <person name="Munidasa M."/>
            <person name="Palculict T."/>
            <person name="Patil S."/>
            <person name="Pu L.-L."/>
            <person name="Saada N."/>
            <person name="Tang L."/>
            <person name="Weissenberger G."/>
            <person name="Zhu Y."/>
            <person name="Hemphill L."/>
            <person name="Shang Y."/>
            <person name="Youmans B."/>
            <person name="Ayvaz T."/>
            <person name="Ross M."/>
            <person name="Santibanez J."/>
            <person name="Aqrawi P."/>
            <person name="Gross S."/>
            <person name="Joshi V."/>
            <person name="Fowler G."/>
            <person name="Nazareth L."/>
            <person name="Reid J."/>
            <person name="Worley K."/>
            <person name="Petrosino J."/>
            <person name="Highlander S."/>
            <person name="Gibbs R."/>
        </authorList>
    </citation>
    <scope>NUCLEOTIDE SEQUENCE [LARGE SCALE GENOMIC DNA]</scope>
    <source>
        <strain evidence="13">DSM 20284</strain>
    </source>
</reference>
<evidence type="ECO:0000256" key="3">
    <source>
        <dbReference type="ARBA" id="ARBA00022679"/>
    </source>
</evidence>
<dbReference type="Pfam" id="PF00370">
    <property type="entry name" value="FGGY_N"/>
    <property type="match status" value="1"/>
</dbReference>
<dbReference type="HAMAP" id="MF_02220">
    <property type="entry name" value="XylB"/>
    <property type="match status" value="1"/>
</dbReference>
<dbReference type="PANTHER" id="PTHR43095:SF5">
    <property type="entry name" value="XYLULOSE KINASE"/>
    <property type="match status" value="1"/>
</dbReference>
<dbReference type="PROSITE" id="PS00445">
    <property type="entry name" value="FGGY_KINASES_2"/>
    <property type="match status" value="1"/>
</dbReference>
<comment type="similarity">
    <text evidence="1 8 9">Belongs to the FGGY kinase family.</text>
</comment>
<evidence type="ECO:0000256" key="2">
    <source>
        <dbReference type="ARBA" id="ARBA00022629"/>
    </source>
</evidence>
<dbReference type="InterPro" id="IPR043129">
    <property type="entry name" value="ATPase_NBD"/>
</dbReference>
<dbReference type="InterPro" id="IPR018484">
    <property type="entry name" value="FGGY_N"/>
</dbReference>
<evidence type="ECO:0000259" key="11">
    <source>
        <dbReference type="Pfam" id="PF00370"/>
    </source>
</evidence>
<comment type="caution">
    <text evidence="13">The sequence shown here is derived from an EMBL/GenBank/DDBJ whole genome shotgun (WGS) entry which is preliminary data.</text>
</comment>
<keyword evidence="2 8" id="KW-0859">Xylose metabolism</keyword>
<gene>
    <name evidence="8 10 13" type="primary">xylB</name>
    <name evidence="13" type="ORF">HMPREF0623_1469</name>
</gene>
<feature type="site" description="Important for activity" evidence="8">
    <location>
        <position position="11"/>
    </location>
</feature>
<feature type="domain" description="Carbohydrate kinase FGGY N-terminal" evidence="11">
    <location>
        <begin position="6"/>
        <end position="249"/>
    </location>
</feature>
<organism evidence="13 14">
    <name type="scientific">Pediococcus acidilactici DSM 20284</name>
    <dbReference type="NCBI Taxonomy" id="862514"/>
    <lineage>
        <taxon>Bacteria</taxon>
        <taxon>Bacillati</taxon>
        <taxon>Bacillota</taxon>
        <taxon>Bacilli</taxon>
        <taxon>Lactobacillales</taxon>
        <taxon>Lactobacillaceae</taxon>
        <taxon>Pediococcus</taxon>
        <taxon>Pediococcus acidilactici group</taxon>
    </lineage>
</organism>
<name>E0NHE6_PEDAC</name>
<dbReference type="NCBIfam" id="TIGR01312">
    <property type="entry name" value="XylB"/>
    <property type="match status" value="1"/>
</dbReference>
<dbReference type="InterPro" id="IPR000577">
    <property type="entry name" value="Carb_kinase_FGGY"/>
</dbReference>
<dbReference type="eggNOG" id="COG1070">
    <property type="taxonomic scope" value="Bacteria"/>
</dbReference>
<feature type="active site" description="Proton acceptor" evidence="8">
    <location>
        <position position="242"/>
    </location>
</feature>